<reference evidence="2 3" key="1">
    <citation type="journal article" date="2019" name="Nat. Ecol. Evol.">
        <title>Megaphylogeny resolves global patterns of mushroom evolution.</title>
        <authorList>
            <person name="Varga T."/>
            <person name="Krizsan K."/>
            <person name="Foldi C."/>
            <person name="Dima B."/>
            <person name="Sanchez-Garcia M."/>
            <person name="Sanchez-Ramirez S."/>
            <person name="Szollosi G.J."/>
            <person name="Szarkandi J.G."/>
            <person name="Papp V."/>
            <person name="Albert L."/>
            <person name="Andreopoulos W."/>
            <person name="Angelini C."/>
            <person name="Antonin V."/>
            <person name="Barry K.W."/>
            <person name="Bougher N.L."/>
            <person name="Buchanan P."/>
            <person name="Buyck B."/>
            <person name="Bense V."/>
            <person name="Catcheside P."/>
            <person name="Chovatia M."/>
            <person name="Cooper J."/>
            <person name="Damon W."/>
            <person name="Desjardin D."/>
            <person name="Finy P."/>
            <person name="Geml J."/>
            <person name="Haridas S."/>
            <person name="Hughes K."/>
            <person name="Justo A."/>
            <person name="Karasinski D."/>
            <person name="Kautmanova I."/>
            <person name="Kiss B."/>
            <person name="Kocsube S."/>
            <person name="Kotiranta H."/>
            <person name="LaButti K.M."/>
            <person name="Lechner B.E."/>
            <person name="Liimatainen K."/>
            <person name="Lipzen A."/>
            <person name="Lukacs Z."/>
            <person name="Mihaltcheva S."/>
            <person name="Morgado L.N."/>
            <person name="Niskanen T."/>
            <person name="Noordeloos M.E."/>
            <person name="Ohm R.A."/>
            <person name="Ortiz-Santana B."/>
            <person name="Ovrebo C."/>
            <person name="Racz N."/>
            <person name="Riley R."/>
            <person name="Savchenko A."/>
            <person name="Shiryaev A."/>
            <person name="Soop K."/>
            <person name="Spirin V."/>
            <person name="Szebenyi C."/>
            <person name="Tomsovsky M."/>
            <person name="Tulloss R.E."/>
            <person name="Uehling J."/>
            <person name="Grigoriev I.V."/>
            <person name="Vagvolgyi C."/>
            <person name="Papp T."/>
            <person name="Martin F.M."/>
            <person name="Miettinen O."/>
            <person name="Hibbett D.S."/>
            <person name="Nagy L.G."/>
        </authorList>
    </citation>
    <scope>NUCLEOTIDE SEQUENCE [LARGE SCALE GENOMIC DNA]</scope>
    <source>
        <strain evidence="2 3">CBS 962.96</strain>
    </source>
</reference>
<gene>
    <name evidence="2" type="ORF">K435DRAFT_780981</name>
</gene>
<evidence type="ECO:0000256" key="1">
    <source>
        <dbReference type="SAM" id="MobiDB-lite"/>
    </source>
</evidence>
<feature type="region of interest" description="Disordered" evidence="1">
    <location>
        <begin position="256"/>
        <end position="276"/>
    </location>
</feature>
<dbReference type="AlphaFoldDB" id="A0A4V4HEH2"/>
<evidence type="ECO:0000313" key="2">
    <source>
        <dbReference type="EMBL" id="THU90995.1"/>
    </source>
</evidence>
<proteinExistence type="predicted"/>
<accession>A0A4V4HEH2</accession>
<dbReference type="OrthoDB" id="2962802at2759"/>
<name>A0A4V4HEH2_DENBC</name>
<organism evidence="2 3">
    <name type="scientific">Dendrothele bispora (strain CBS 962.96)</name>
    <dbReference type="NCBI Taxonomy" id="1314807"/>
    <lineage>
        <taxon>Eukaryota</taxon>
        <taxon>Fungi</taxon>
        <taxon>Dikarya</taxon>
        <taxon>Basidiomycota</taxon>
        <taxon>Agaricomycotina</taxon>
        <taxon>Agaricomycetes</taxon>
        <taxon>Agaricomycetidae</taxon>
        <taxon>Agaricales</taxon>
        <taxon>Agaricales incertae sedis</taxon>
        <taxon>Dendrothele</taxon>
    </lineage>
</organism>
<dbReference type="EMBL" id="ML179319">
    <property type="protein sequence ID" value="THU90995.1"/>
    <property type="molecule type" value="Genomic_DNA"/>
</dbReference>
<evidence type="ECO:0000313" key="3">
    <source>
        <dbReference type="Proteomes" id="UP000297245"/>
    </source>
</evidence>
<protein>
    <submittedName>
        <fullName evidence="2">Uncharacterized protein</fullName>
    </submittedName>
</protein>
<dbReference type="Proteomes" id="UP000297245">
    <property type="component" value="Unassembled WGS sequence"/>
</dbReference>
<sequence length="384" mass="44785">MARSKLIPVSYLSTSDRPMLPAQQVFFLYPFSTYHHLEYYLGIEMDELPLCVRENTEYLQEDMRYLFEASRWAMVPTLKTLQSIIHFQLQNSAKPLHRRKKYTEVFPLQEYEYTFVPLTMRRTPVYVHRPKKPATRYDYPYDDLPHFKSRAHPIYVTLFLYQTLKSLRSSKLEMSHRLSDHMNLMRSMKCIWNDAGPPLDFVNEEWRGPHRLIFLDGCEPTFFDDFPCCKDLEGFAIDDIDLYADVEDYSDIYSSESAKTQTGSLPPPSPTRNPGRHAAWRAKITEWAQEVSHHGSSPVSAGLDDDELDVDETIHPDDPIRLFEDAVSTCDPEIVSSIQYTIRLRDHWKYTSNEWSFLATGMALTIAIPPPSHWGELPFFEGFS</sequence>
<keyword evidence="3" id="KW-1185">Reference proteome</keyword>